<dbReference type="PANTHER" id="PTHR43559:SF3">
    <property type="entry name" value="HYDROLASE YCAC-RELATED"/>
    <property type="match status" value="1"/>
</dbReference>
<dbReference type="SUPFAM" id="SSF52499">
    <property type="entry name" value="Isochorismatase-like hydrolases"/>
    <property type="match status" value="1"/>
</dbReference>
<keyword evidence="3" id="KW-1185">Reference proteome</keyword>
<dbReference type="InterPro" id="IPR048239">
    <property type="entry name" value="YcaC"/>
</dbReference>
<name>A0A089YKJ8_9PSED</name>
<proteinExistence type="predicted"/>
<protein>
    <recommendedName>
        <fullName evidence="1">Isochorismatase-like domain-containing protein</fullName>
    </recommendedName>
</protein>
<dbReference type="STRING" id="216142.LT40_01420"/>
<accession>A0A089YKJ8</accession>
<evidence type="ECO:0000259" key="1">
    <source>
        <dbReference type="Pfam" id="PF00857"/>
    </source>
</evidence>
<dbReference type="RefSeq" id="WP_043185534.1">
    <property type="nucleotide sequence ID" value="NZ_CP009533.1"/>
</dbReference>
<organism evidence="2 3">
    <name type="scientific">Pseudomonas rhizosphaerae</name>
    <dbReference type="NCBI Taxonomy" id="216142"/>
    <lineage>
        <taxon>Bacteria</taxon>
        <taxon>Pseudomonadati</taxon>
        <taxon>Pseudomonadota</taxon>
        <taxon>Gammaproteobacteria</taxon>
        <taxon>Pseudomonadales</taxon>
        <taxon>Pseudomonadaceae</taxon>
        <taxon>Pseudomonas</taxon>
    </lineage>
</organism>
<dbReference type="AlphaFoldDB" id="A0A089YKJ8"/>
<gene>
    <name evidence="2" type="ORF">LT40_01420</name>
</gene>
<dbReference type="InterPro" id="IPR053152">
    <property type="entry name" value="Hydrolase_YcaC-like"/>
</dbReference>
<reference evidence="2 3" key="1">
    <citation type="journal article" date="2015" name="J. Biotechnol.">
        <title>Complete genome sequence of Pseudomonas rhizosphaerae IH5T (=DSM 16299T), a phosphate-solubilizing rhizobacterium for bacterial biofertilizer.</title>
        <authorList>
            <person name="Kwak Y."/>
            <person name="Jung B.K."/>
            <person name="Shin J.H."/>
        </authorList>
    </citation>
    <scope>NUCLEOTIDE SEQUENCE [LARGE SCALE GENOMIC DNA]</scope>
    <source>
        <strain evidence="2">DSM 16299</strain>
    </source>
</reference>
<dbReference type="eggNOG" id="COG1335">
    <property type="taxonomic scope" value="Bacteria"/>
</dbReference>
<dbReference type="CDD" id="cd01012">
    <property type="entry name" value="YcaC_related"/>
    <property type="match status" value="1"/>
</dbReference>
<dbReference type="InterPro" id="IPR036380">
    <property type="entry name" value="Isochorismatase-like_sf"/>
</dbReference>
<sequence>MTNATYNRLNKDDAIVLLVDHQTGLISLVQDFSPNEFKNNVLALADLAKFFELPTILTTSFEQGPNGPLVPELKEMFPDAPYIARPGQINAWDNEDFVKAIRATGRKQIIIAGVVTDVCVAFPTLSALAEGFDVFVVTDASGTFNTTVQQAAWARMSAAGAQLMNWFSVACELHRDWRNDIEGLGNLLSQRIPNYRNLMNSYSALTASKAN</sequence>
<dbReference type="EMBL" id="CP009533">
    <property type="protein sequence ID" value="AIS16129.1"/>
    <property type="molecule type" value="Genomic_DNA"/>
</dbReference>
<dbReference type="Proteomes" id="UP000029499">
    <property type="component" value="Chromosome"/>
</dbReference>
<dbReference type="OrthoDB" id="5786063at2"/>
<dbReference type="Pfam" id="PF00857">
    <property type="entry name" value="Isochorismatase"/>
    <property type="match status" value="1"/>
</dbReference>
<dbReference type="InterPro" id="IPR000868">
    <property type="entry name" value="Isochorismatase-like_dom"/>
</dbReference>
<dbReference type="HOGENOM" id="CLU_066901_1_2_6"/>
<dbReference type="NCBIfam" id="NF041461">
    <property type="entry name" value="C_hydro_YcaC"/>
    <property type="match status" value="1"/>
</dbReference>
<evidence type="ECO:0000313" key="3">
    <source>
        <dbReference type="Proteomes" id="UP000029499"/>
    </source>
</evidence>
<feature type="domain" description="Isochorismatase-like" evidence="1">
    <location>
        <begin position="15"/>
        <end position="165"/>
    </location>
</feature>
<evidence type="ECO:0000313" key="2">
    <source>
        <dbReference type="EMBL" id="AIS16129.1"/>
    </source>
</evidence>
<dbReference type="Gene3D" id="3.40.50.850">
    <property type="entry name" value="Isochorismatase-like"/>
    <property type="match status" value="1"/>
</dbReference>
<dbReference type="PANTHER" id="PTHR43559">
    <property type="entry name" value="HYDROLASE YCAC-RELATED"/>
    <property type="match status" value="1"/>
</dbReference>
<dbReference type="KEGG" id="prh:LT40_01420"/>